<evidence type="ECO:0000313" key="23">
    <source>
        <dbReference type="Proteomes" id="UP001365542"/>
    </source>
</evidence>
<dbReference type="InterPro" id="IPR020845">
    <property type="entry name" value="AMP-binding_CS"/>
</dbReference>
<accession>A0AAV9X5B2</accession>
<dbReference type="GO" id="GO:0004467">
    <property type="term" value="F:long-chain fatty acid-CoA ligase activity"/>
    <property type="evidence" value="ECO:0007669"/>
    <property type="project" value="TreeGrafter"/>
</dbReference>
<keyword evidence="8" id="KW-0551">Lipid droplet</keyword>
<sequence>MATAAIALGVPAIASYLDARYHISRDLHLVSCITVARIQAAFREKRDRVSAFYVLEENAQKFPERPWLWFQGREWKYGEGFEIVKRYGNWLRDECGVKKGDVVAIDFMNSPQMVFVWMGLWSVGATPAFYNYNLSGDSLVHVVKVSTSKLAIVQSKVEQDIGVKKQINDALPGVEVIIFDEALEEKIMKWRTDRPEDELRSGALQAEMACLIYTSGTTGLPKPAIVSWFKVTLASRFVATWLRMRPGVDRYYTSMPIYHASAGMFNIMTCLQIGATSCIGEKFSTKTFWSDVRESNSTMIQYVGETCRYLLSAPPSPDDKNHKVTTAFGNGLRGDVWKEFRERFGIRTIGEFYGATESVAGTWNLNTGDFGVGSVGIQGSLVKAITRANTAIVDIDYETEEIWRDPVTGFCKKVPTGERGEVIFKLDEKNIGATYKGYYRNEKASNSKLLRDVFKKGDAWFRSGDVLTFTQDGRILFNDRIGDTYRWKSENVSTMEVSNAINSHPNKLVEDSVVFGVPLPNHDGNAGVAAVVLSPNVHEDEATFNDLLKFLQKTLPKYATPMFIRIIAEVERTGNNKIVKGGLRKQGVDPEKTKGTGSVWWLKDGKYQKFTDSDWSGITAGRVKL</sequence>
<dbReference type="GO" id="GO:0005778">
    <property type="term" value="C:peroxisomal membrane"/>
    <property type="evidence" value="ECO:0007669"/>
    <property type="project" value="UniProtKB-SubCell"/>
</dbReference>
<evidence type="ECO:0000256" key="3">
    <source>
        <dbReference type="ARBA" id="ARBA00004651"/>
    </source>
</evidence>
<keyword evidence="12" id="KW-1133">Transmembrane helix</keyword>
<keyword evidence="10" id="KW-0547">Nucleotide-binding</keyword>
<dbReference type="InterPro" id="IPR042099">
    <property type="entry name" value="ANL_N_sf"/>
</dbReference>
<dbReference type="InterPro" id="IPR045851">
    <property type="entry name" value="AMP-bd_C_sf"/>
</dbReference>
<keyword evidence="14" id="KW-0472">Membrane</keyword>
<gene>
    <name evidence="22" type="ORF">TWF694_002710</name>
</gene>
<evidence type="ECO:0000256" key="16">
    <source>
        <dbReference type="ARBA" id="ARBA00051585"/>
    </source>
</evidence>
<dbReference type="PANTHER" id="PTHR43107:SF15">
    <property type="entry name" value="FATTY ACID TRANSPORT PROTEIN 3, ISOFORM A"/>
    <property type="match status" value="1"/>
</dbReference>
<dbReference type="SUPFAM" id="SSF56801">
    <property type="entry name" value="Acetyl-CoA synthetase-like"/>
    <property type="match status" value="1"/>
</dbReference>
<dbReference type="Proteomes" id="UP001365542">
    <property type="component" value="Unassembled WGS sequence"/>
</dbReference>
<comment type="caution">
    <text evidence="22">The sequence shown here is derived from an EMBL/GenBank/DDBJ whole genome shotgun (WGS) entry which is preliminary data.</text>
</comment>
<dbReference type="PROSITE" id="PS00455">
    <property type="entry name" value="AMP_BINDING"/>
    <property type="match status" value="1"/>
</dbReference>
<evidence type="ECO:0000256" key="2">
    <source>
        <dbReference type="ARBA" id="ARBA00004585"/>
    </source>
</evidence>
<evidence type="ECO:0000256" key="6">
    <source>
        <dbReference type="ARBA" id="ARBA00022475"/>
    </source>
</evidence>
<evidence type="ECO:0000256" key="18">
    <source>
        <dbReference type="ARBA" id="ARBA00068795"/>
    </source>
</evidence>
<evidence type="ECO:0000256" key="8">
    <source>
        <dbReference type="ARBA" id="ARBA00022677"/>
    </source>
</evidence>
<evidence type="ECO:0000259" key="21">
    <source>
        <dbReference type="Pfam" id="PF13193"/>
    </source>
</evidence>
<dbReference type="InterPro" id="IPR000873">
    <property type="entry name" value="AMP-dep_synth/lig_dom"/>
</dbReference>
<reference evidence="22 23" key="1">
    <citation type="submission" date="2019-10" db="EMBL/GenBank/DDBJ databases">
        <authorList>
            <person name="Palmer J.M."/>
        </authorList>
    </citation>
    <scope>NUCLEOTIDE SEQUENCE [LARGE SCALE GENOMIC DNA]</scope>
    <source>
        <strain evidence="22 23">TWF694</strain>
    </source>
</reference>
<dbReference type="Pfam" id="PF13193">
    <property type="entry name" value="AMP-binding_C"/>
    <property type="match status" value="1"/>
</dbReference>
<dbReference type="AlphaFoldDB" id="A0AAV9X5B2"/>
<evidence type="ECO:0000256" key="17">
    <source>
        <dbReference type="ARBA" id="ARBA00060276"/>
    </source>
</evidence>
<keyword evidence="15" id="KW-0576">Peroxisome</keyword>
<keyword evidence="6" id="KW-1003">Cell membrane</keyword>
<evidence type="ECO:0000256" key="9">
    <source>
        <dbReference type="ARBA" id="ARBA00022692"/>
    </source>
</evidence>
<name>A0AAV9X5B2_9PEZI</name>
<dbReference type="Gene3D" id="3.30.300.30">
    <property type="match status" value="1"/>
</dbReference>
<keyword evidence="9" id="KW-0812">Transmembrane</keyword>
<evidence type="ECO:0000256" key="1">
    <source>
        <dbReference type="ARBA" id="ARBA00004502"/>
    </source>
</evidence>
<evidence type="ECO:0000256" key="13">
    <source>
        <dbReference type="ARBA" id="ARBA00023055"/>
    </source>
</evidence>
<dbReference type="Pfam" id="PF00501">
    <property type="entry name" value="AMP-binding"/>
    <property type="match status" value="1"/>
</dbReference>
<keyword evidence="7" id="KW-0436">Ligase</keyword>
<dbReference type="GO" id="GO:0005324">
    <property type="term" value="F:long-chain fatty acid transmembrane transporter activity"/>
    <property type="evidence" value="ECO:0007669"/>
    <property type="project" value="TreeGrafter"/>
</dbReference>
<evidence type="ECO:0000313" key="22">
    <source>
        <dbReference type="EMBL" id="KAK6533780.1"/>
    </source>
</evidence>
<evidence type="ECO:0000259" key="20">
    <source>
        <dbReference type="Pfam" id="PF00501"/>
    </source>
</evidence>
<dbReference type="FunFam" id="3.40.50.12780:FF:000019">
    <property type="entry name" value="Long-chain fatty acid transporter"/>
    <property type="match status" value="1"/>
</dbReference>
<dbReference type="GO" id="GO:0005524">
    <property type="term" value="F:ATP binding"/>
    <property type="evidence" value="ECO:0007669"/>
    <property type="project" value="UniProtKB-KW"/>
</dbReference>
<evidence type="ECO:0000256" key="11">
    <source>
        <dbReference type="ARBA" id="ARBA00022840"/>
    </source>
</evidence>
<evidence type="ECO:0000256" key="14">
    <source>
        <dbReference type="ARBA" id="ARBA00023136"/>
    </source>
</evidence>
<dbReference type="GO" id="GO:0005811">
    <property type="term" value="C:lipid droplet"/>
    <property type="evidence" value="ECO:0007669"/>
    <property type="project" value="UniProtKB-SubCell"/>
</dbReference>
<comment type="catalytic activity">
    <reaction evidence="16">
        <text>a very long-chain fatty acid + ATP + CoA = a very long-chain fatty acyl-CoA + AMP + diphosphate</text>
        <dbReference type="Rhea" id="RHEA:54536"/>
        <dbReference type="ChEBI" id="CHEBI:30616"/>
        <dbReference type="ChEBI" id="CHEBI:33019"/>
        <dbReference type="ChEBI" id="CHEBI:57287"/>
        <dbReference type="ChEBI" id="CHEBI:58950"/>
        <dbReference type="ChEBI" id="CHEBI:138261"/>
        <dbReference type="ChEBI" id="CHEBI:456215"/>
    </reaction>
</comment>
<organism evidence="22 23">
    <name type="scientific">Orbilia ellipsospora</name>
    <dbReference type="NCBI Taxonomy" id="2528407"/>
    <lineage>
        <taxon>Eukaryota</taxon>
        <taxon>Fungi</taxon>
        <taxon>Dikarya</taxon>
        <taxon>Ascomycota</taxon>
        <taxon>Pezizomycotina</taxon>
        <taxon>Orbiliomycetes</taxon>
        <taxon>Orbiliales</taxon>
        <taxon>Orbiliaceae</taxon>
        <taxon>Orbilia</taxon>
    </lineage>
</organism>
<evidence type="ECO:0000256" key="19">
    <source>
        <dbReference type="ARBA" id="ARBA00078285"/>
    </source>
</evidence>
<dbReference type="EMBL" id="JAVHJO010000011">
    <property type="protein sequence ID" value="KAK6533780.1"/>
    <property type="molecule type" value="Genomic_DNA"/>
</dbReference>
<feature type="domain" description="AMP-binding enzyme C-terminal" evidence="21">
    <location>
        <begin position="496"/>
        <end position="577"/>
    </location>
</feature>
<keyword evidence="11" id="KW-0067">ATP-binding</keyword>
<dbReference type="GO" id="GO:0009898">
    <property type="term" value="C:cytoplasmic side of plasma membrane"/>
    <property type="evidence" value="ECO:0007669"/>
    <property type="project" value="TreeGrafter"/>
</dbReference>
<comment type="subcellular location">
    <subcellularLocation>
        <location evidence="3">Cell membrane</location>
        <topology evidence="3">Multi-pass membrane protein</topology>
    </subcellularLocation>
    <subcellularLocation>
        <location evidence="1">Lipid droplet</location>
    </subcellularLocation>
    <subcellularLocation>
        <location evidence="2">Peroxisome membrane</location>
        <topology evidence="2">Multi-pass membrane protein</topology>
    </subcellularLocation>
</comment>
<dbReference type="InterPro" id="IPR025110">
    <property type="entry name" value="AMP-bd_C"/>
</dbReference>
<proteinExistence type="inferred from homology"/>
<feature type="domain" description="AMP-dependent synthetase/ligase" evidence="20">
    <location>
        <begin position="55"/>
        <end position="396"/>
    </location>
</feature>
<evidence type="ECO:0000256" key="5">
    <source>
        <dbReference type="ARBA" id="ARBA00022448"/>
    </source>
</evidence>
<dbReference type="Gene3D" id="3.40.50.12780">
    <property type="entry name" value="N-terminal domain of ligase-like"/>
    <property type="match status" value="1"/>
</dbReference>
<protein>
    <recommendedName>
        <fullName evidence="18">Very long-chain fatty acid transport protein</fullName>
    </recommendedName>
    <alternativeName>
        <fullName evidence="19">Very-long-chain acyl-CoA synthetase</fullName>
    </alternativeName>
</protein>
<comment type="similarity">
    <text evidence="4">Belongs to the ATP-dependent AMP-binding enzyme family.</text>
</comment>
<evidence type="ECO:0000256" key="15">
    <source>
        <dbReference type="ARBA" id="ARBA00023140"/>
    </source>
</evidence>
<dbReference type="GO" id="GO:0044539">
    <property type="term" value="P:long-chain fatty acid import into cell"/>
    <property type="evidence" value="ECO:0007669"/>
    <property type="project" value="TreeGrafter"/>
</dbReference>
<keyword evidence="23" id="KW-1185">Reference proteome</keyword>
<keyword evidence="13" id="KW-0445">Lipid transport</keyword>
<evidence type="ECO:0000256" key="4">
    <source>
        <dbReference type="ARBA" id="ARBA00006432"/>
    </source>
</evidence>
<evidence type="ECO:0000256" key="12">
    <source>
        <dbReference type="ARBA" id="ARBA00022989"/>
    </source>
</evidence>
<keyword evidence="5" id="KW-0813">Transport</keyword>
<dbReference type="PANTHER" id="PTHR43107">
    <property type="entry name" value="LONG-CHAIN FATTY ACID TRANSPORT PROTEIN"/>
    <property type="match status" value="1"/>
</dbReference>
<evidence type="ECO:0000256" key="10">
    <source>
        <dbReference type="ARBA" id="ARBA00022741"/>
    </source>
</evidence>
<comment type="function">
    <text evidence="17">Acyl-CoA synthetase required for both the import of long chain fatty acids (LCFAs) (C14-C18) and the activation very long chain fatty acids (VLCFAs) (C20-C26) by esterification of the fatty acids into metabolically active CoA-thioesters for subsequent degradation or incorporation into phospholipids. The transport and fatty acyl-CoA synthetase activities are genetically separable and are thus independent activities. Esterifies VLCFAs in the peroxisome matrix. The VLCFAs are actively transported into peroxisomes by a PXA1-PXA2 heterodimeric transporter in the peroxisomal membrane.</text>
</comment>
<evidence type="ECO:0000256" key="7">
    <source>
        <dbReference type="ARBA" id="ARBA00022598"/>
    </source>
</evidence>